<sequence>MHRDSTYEAPPGATAIAASMEDYESILLVKNEVFVYKIPPRATNRGYRAADWKLDAPEWKGRMRLVTKGKECILKLEDKVSGELFAKCPIDKYPGIAVEAVMDSSRYFVIRLQDDSGRAAFIGIGFADRGDSFDLNVALQDHFKWLEKSEELEKGGSDTSQPQLDLSFKEGQTIKISMNIGQKSGSGKSRLRAATSGSSGGGGIGLLPPPPGGVKLPPPASSQLSSGLRPPPSSPATAQTPESGGGNSSTPSPPSAPVGGGVVGNLLDLSPPKETASSLLAGDGPAGNEAPAASAAATSADPWGDFASAPAEPPANNASSQQAPSQGAWIQF</sequence>
<comment type="caution">
    <text evidence="7">The sequence shown here is derived from an EMBL/GenBank/DDBJ whole genome shotgun (WGS) entry which is preliminary data.</text>
</comment>
<evidence type="ECO:0000256" key="5">
    <source>
        <dbReference type="SAM" id="MobiDB-lite"/>
    </source>
</evidence>
<protein>
    <recommendedName>
        <fullName evidence="6">NECAP PHear domain-containing protein</fullName>
    </recommendedName>
</protein>
<keyword evidence="2" id="KW-0813">Transport</keyword>
<dbReference type="SUPFAM" id="SSF50729">
    <property type="entry name" value="PH domain-like"/>
    <property type="match status" value="1"/>
</dbReference>
<feature type="compositionally biased region" description="Pro residues" evidence="5">
    <location>
        <begin position="207"/>
        <end position="220"/>
    </location>
</feature>
<dbReference type="InterPro" id="IPR012466">
    <property type="entry name" value="NECAP_PHear"/>
</dbReference>
<organism evidence="7 8">
    <name type="scientific">Amblyomma americanum</name>
    <name type="common">Lone star tick</name>
    <dbReference type="NCBI Taxonomy" id="6943"/>
    <lineage>
        <taxon>Eukaryota</taxon>
        <taxon>Metazoa</taxon>
        <taxon>Ecdysozoa</taxon>
        <taxon>Arthropoda</taxon>
        <taxon>Chelicerata</taxon>
        <taxon>Arachnida</taxon>
        <taxon>Acari</taxon>
        <taxon>Parasitiformes</taxon>
        <taxon>Ixodida</taxon>
        <taxon>Ixodoidea</taxon>
        <taxon>Ixodidae</taxon>
        <taxon>Amblyomminae</taxon>
        <taxon>Amblyomma</taxon>
    </lineage>
</organism>
<dbReference type="EMBL" id="JARKHS020003219">
    <property type="protein sequence ID" value="KAK8785915.1"/>
    <property type="molecule type" value="Genomic_DNA"/>
</dbReference>
<evidence type="ECO:0000259" key="6">
    <source>
        <dbReference type="Pfam" id="PF07933"/>
    </source>
</evidence>
<dbReference type="GO" id="GO:0006897">
    <property type="term" value="P:endocytosis"/>
    <property type="evidence" value="ECO:0007669"/>
    <property type="project" value="UniProtKB-KW"/>
</dbReference>
<feature type="compositionally biased region" description="Low complexity" evidence="5">
    <location>
        <begin position="286"/>
        <end position="300"/>
    </location>
</feature>
<feature type="region of interest" description="Disordered" evidence="5">
    <location>
        <begin position="178"/>
        <end position="332"/>
    </location>
</feature>
<dbReference type="CDD" id="cd13228">
    <property type="entry name" value="PHear_NECAP"/>
    <property type="match status" value="1"/>
</dbReference>
<dbReference type="PANTHER" id="PTHR12847">
    <property type="entry name" value="ATP-BINDING CASSETTE ABC TRANSPORTER-RELATED"/>
    <property type="match status" value="1"/>
</dbReference>
<gene>
    <name evidence="7" type="ORF">V5799_007723</name>
</gene>
<dbReference type="Pfam" id="PF07933">
    <property type="entry name" value="DUF1681"/>
    <property type="match status" value="1"/>
</dbReference>
<keyword evidence="4" id="KW-0653">Protein transport</keyword>
<feature type="domain" description="NECAP PHear" evidence="6">
    <location>
        <begin position="23"/>
        <end position="178"/>
    </location>
</feature>
<evidence type="ECO:0000313" key="7">
    <source>
        <dbReference type="EMBL" id="KAK8785915.1"/>
    </source>
</evidence>
<accession>A0AAQ4FGL7</accession>
<reference evidence="7 8" key="1">
    <citation type="journal article" date="2023" name="Arcadia Sci">
        <title>De novo assembly of a long-read Amblyomma americanum tick genome.</title>
        <authorList>
            <person name="Chou S."/>
            <person name="Poskanzer K.E."/>
            <person name="Rollins M."/>
            <person name="Thuy-Boun P.S."/>
        </authorList>
    </citation>
    <scope>NUCLEOTIDE SEQUENCE [LARGE SCALE GENOMIC DNA]</scope>
    <source>
        <strain evidence="7">F_SG_1</strain>
        <tissue evidence="7">Salivary glands</tissue>
    </source>
</reference>
<dbReference type="GO" id="GO:0030125">
    <property type="term" value="C:clathrin vesicle coat"/>
    <property type="evidence" value="ECO:0007669"/>
    <property type="project" value="TreeGrafter"/>
</dbReference>
<comment type="similarity">
    <text evidence="1">Belongs to the NECAP family.</text>
</comment>
<dbReference type="Gene3D" id="2.30.29.30">
    <property type="entry name" value="Pleckstrin-homology domain (PH domain)/Phosphotyrosine-binding domain (PTB)"/>
    <property type="match status" value="1"/>
</dbReference>
<dbReference type="PANTHER" id="PTHR12847:SF9">
    <property type="entry name" value="NECAP-LIKE PROTEIN CG9132"/>
    <property type="match status" value="1"/>
</dbReference>
<dbReference type="AlphaFoldDB" id="A0AAQ4FGL7"/>
<proteinExistence type="inferred from homology"/>
<feature type="compositionally biased region" description="Polar residues" evidence="5">
    <location>
        <begin position="178"/>
        <end position="187"/>
    </location>
</feature>
<evidence type="ECO:0000256" key="1">
    <source>
        <dbReference type="ARBA" id="ARBA00007736"/>
    </source>
</evidence>
<name>A0AAQ4FGL7_AMBAM</name>
<evidence type="ECO:0000256" key="3">
    <source>
        <dbReference type="ARBA" id="ARBA00022583"/>
    </source>
</evidence>
<evidence type="ECO:0000256" key="2">
    <source>
        <dbReference type="ARBA" id="ARBA00022448"/>
    </source>
</evidence>
<dbReference type="FunFam" id="2.30.29.30:FF:000064">
    <property type="entry name" value="Adaptin ear-binding coat-associated protein 1"/>
    <property type="match status" value="1"/>
</dbReference>
<keyword evidence="8" id="KW-1185">Reference proteome</keyword>
<dbReference type="Proteomes" id="UP001321473">
    <property type="component" value="Unassembled WGS sequence"/>
</dbReference>
<evidence type="ECO:0000313" key="8">
    <source>
        <dbReference type="Proteomes" id="UP001321473"/>
    </source>
</evidence>
<dbReference type="InterPro" id="IPR011993">
    <property type="entry name" value="PH-like_dom_sf"/>
</dbReference>
<evidence type="ECO:0000256" key="4">
    <source>
        <dbReference type="ARBA" id="ARBA00022927"/>
    </source>
</evidence>
<feature type="compositionally biased region" description="Low complexity" evidence="5">
    <location>
        <begin position="307"/>
        <end position="320"/>
    </location>
</feature>
<keyword evidence="3" id="KW-0254">Endocytosis</keyword>
<dbReference type="GO" id="GO:0015031">
    <property type="term" value="P:protein transport"/>
    <property type="evidence" value="ECO:0007669"/>
    <property type="project" value="UniProtKB-KW"/>
</dbReference>